<dbReference type="RefSeq" id="WP_003325364.1">
    <property type="nucleotide sequence ID" value="NC_014639.1"/>
</dbReference>
<dbReference type="EMBL" id="CP002207">
    <property type="protein sequence ID" value="ADP33178.1"/>
    <property type="molecule type" value="Genomic_DNA"/>
</dbReference>
<keyword evidence="3" id="KW-1185">Reference proteome</keyword>
<evidence type="ECO:0000313" key="2">
    <source>
        <dbReference type="EMBL" id="ADP33178.1"/>
    </source>
</evidence>
<proteinExistence type="predicted"/>
<feature type="transmembrane region" description="Helical" evidence="1">
    <location>
        <begin position="17"/>
        <end position="37"/>
    </location>
</feature>
<accession>A0ABM5LZ67</accession>
<protein>
    <submittedName>
        <fullName evidence="2">Uncharacterized protein</fullName>
    </submittedName>
</protein>
<reference evidence="2 3" key="1">
    <citation type="journal article" date="2011" name="Front. Microbiol.">
        <title>Genomic signatures of strain selection and enhancement in Bacillus atrophaeus var. globigii, a historical biowarfare simulant.</title>
        <authorList>
            <person name="Gibbons H.S."/>
            <person name="Broomall S.M."/>
            <person name="McNew L.A."/>
            <person name="Daligault H."/>
            <person name="Chapman C."/>
            <person name="Bruce D."/>
            <person name="Karavis M."/>
            <person name="Krepps M."/>
            <person name="McGregor P.A."/>
            <person name="Hong C."/>
            <person name="Park K.H."/>
            <person name="Akmal A."/>
            <person name="Feldman A."/>
            <person name="Lin J.S."/>
            <person name="Chang W.E."/>
            <person name="Higgs B.W."/>
            <person name="Demirev P."/>
            <person name="Lindquist J."/>
            <person name="Liem A."/>
            <person name="Fochler E."/>
            <person name="Read T.D."/>
            <person name="Tapia R."/>
            <person name="Johnson S."/>
            <person name="Bishop-Lilly K.A."/>
            <person name="Detter C."/>
            <person name="Han C."/>
            <person name="Sozhamannan S."/>
            <person name="Rosenzweig C.N."/>
            <person name="Skowronski E.W."/>
        </authorList>
    </citation>
    <scope>NUCLEOTIDE SEQUENCE [LARGE SCALE GENOMIC DNA]</scope>
    <source>
        <strain evidence="2 3">1942</strain>
    </source>
</reference>
<dbReference type="Proteomes" id="UP000006867">
    <property type="component" value="Chromosome"/>
</dbReference>
<name>A0ABM5LZ67_BACA1</name>
<keyword evidence="1" id="KW-0472">Membrane</keyword>
<sequence length="135" mass="15791">MVCAEGFNIDKKTFKRLMIITIILVFYVLFLNPEIILEEQCPNKPYSLTIVKHGTGIFDKKIVFIYYKINGKTVAIGDLVFFKNFGRDIDITWDTNTDDGTWWRDKTVHLTMTYAKDFKGNLDKKEIVFDYSTVQ</sequence>
<keyword evidence="1" id="KW-0812">Transmembrane</keyword>
<evidence type="ECO:0000313" key="3">
    <source>
        <dbReference type="Proteomes" id="UP000006867"/>
    </source>
</evidence>
<evidence type="ECO:0000256" key="1">
    <source>
        <dbReference type="SAM" id="Phobius"/>
    </source>
</evidence>
<keyword evidence="1" id="KW-1133">Transmembrane helix</keyword>
<organism evidence="2 3">
    <name type="scientific">Bacillus atrophaeus (strain 1942)</name>
    <dbReference type="NCBI Taxonomy" id="720555"/>
    <lineage>
        <taxon>Bacteria</taxon>
        <taxon>Bacillati</taxon>
        <taxon>Bacillota</taxon>
        <taxon>Bacilli</taxon>
        <taxon>Bacillales</taxon>
        <taxon>Bacillaceae</taxon>
        <taxon>Bacillus</taxon>
    </lineage>
</organism>
<gene>
    <name evidence="2" type="ordered locus">BATR1942_11235</name>
</gene>